<accession>A0A5J5DCS8</accession>
<sequence>MQSSLDSGTPSQFGCNKGVVRSTLRALCFLAGSFTYKTGRRICLCAGCGHKVRIPSLEYSKDPRSGVLHRERLATNTKYDSSVYVSEGGKSEREVEKKRRERRWHSGGEPELV</sequence>
<reference evidence="2 3" key="1">
    <citation type="submission" date="2019-08" db="EMBL/GenBank/DDBJ databases">
        <title>A chromosome-level genome assembly, high-density linkage maps, and genome scans reveal the genomic architecture of hybrid incompatibilities underlying speciation via character displacement in darters (Percidae: Etheostominae).</title>
        <authorList>
            <person name="Moran R.L."/>
            <person name="Catchen J.M."/>
            <person name="Fuller R.C."/>
        </authorList>
    </citation>
    <scope>NUCLEOTIDE SEQUENCE [LARGE SCALE GENOMIC DNA]</scope>
    <source>
        <strain evidence="2">EspeVRDwgs_2016</strain>
        <tissue evidence="2">Muscle</tissue>
    </source>
</reference>
<evidence type="ECO:0000313" key="3">
    <source>
        <dbReference type="Proteomes" id="UP000327493"/>
    </source>
</evidence>
<dbReference type="EMBL" id="VOFY01000007">
    <property type="protein sequence ID" value="KAA8590990.1"/>
    <property type="molecule type" value="Genomic_DNA"/>
</dbReference>
<dbReference type="Proteomes" id="UP000327493">
    <property type="component" value="Chromosome 7"/>
</dbReference>
<comment type="caution">
    <text evidence="2">The sequence shown here is derived from an EMBL/GenBank/DDBJ whole genome shotgun (WGS) entry which is preliminary data.</text>
</comment>
<feature type="region of interest" description="Disordered" evidence="1">
    <location>
        <begin position="84"/>
        <end position="113"/>
    </location>
</feature>
<evidence type="ECO:0000256" key="1">
    <source>
        <dbReference type="SAM" id="MobiDB-lite"/>
    </source>
</evidence>
<proteinExistence type="predicted"/>
<organism evidence="2 3">
    <name type="scientific">Etheostoma spectabile</name>
    <name type="common">orangethroat darter</name>
    <dbReference type="NCBI Taxonomy" id="54343"/>
    <lineage>
        <taxon>Eukaryota</taxon>
        <taxon>Metazoa</taxon>
        <taxon>Chordata</taxon>
        <taxon>Craniata</taxon>
        <taxon>Vertebrata</taxon>
        <taxon>Euteleostomi</taxon>
        <taxon>Actinopterygii</taxon>
        <taxon>Neopterygii</taxon>
        <taxon>Teleostei</taxon>
        <taxon>Neoteleostei</taxon>
        <taxon>Acanthomorphata</taxon>
        <taxon>Eupercaria</taxon>
        <taxon>Perciformes</taxon>
        <taxon>Percoidei</taxon>
        <taxon>Percidae</taxon>
        <taxon>Etheostomatinae</taxon>
        <taxon>Etheostoma</taxon>
    </lineage>
</organism>
<keyword evidence="3" id="KW-1185">Reference proteome</keyword>
<gene>
    <name evidence="2" type="ORF">FQN60_001933</name>
</gene>
<dbReference type="AlphaFoldDB" id="A0A5J5DCS8"/>
<protein>
    <submittedName>
        <fullName evidence="2">Uncharacterized protein</fullName>
    </submittedName>
</protein>
<name>A0A5J5DCS8_9PERO</name>
<evidence type="ECO:0000313" key="2">
    <source>
        <dbReference type="EMBL" id="KAA8590990.1"/>
    </source>
</evidence>
<feature type="compositionally biased region" description="Basic and acidic residues" evidence="1">
    <location>
        <begin position="89"/>
        <end position="113"/>
    </location>
</feature>